<proteinExistence type="predicted"/>
<comment type="caution">
    <text evidence="2">The sequence shown here is derived from an EMBL/GenBank/DDBJ whole genome shotgun (WGS) entry which is preliminary data.</text>
</comment>
<feature type="transmembrane region" description="Helical" evidence="1">
    <location>
        <begin position="37"/>
        <end position="58"/>
    </location>
</feature>
<dbReference type="EMBL" id="JACHVU010000003">
    <property type="protein sequence ID" value="MBB2990381.1"/>
    <property type="molecule type" value="Genomic_DNA"/>
</dbReference>
<dbReference type="Proteomes" id="UP000550501">
    <property type="component" value="Unassembled WGS sequence"/>
</dbReference>
<organism evidence="2 3">
    <name type="scientific">Mycolicibacterium iranicum</name>
    <name type="common">Mycobacterium iranicum</name>
    <dbReference type="NCBI Taxonomy" id="912594"/>
    <lineage>
        <taxon>Bacteria</taxon>
        <taxon>Bacillati</taxon>
        <taxon>Actinomycetota</taxon>
        <taxon>Actinomycetes</taxon>
        <taxon>Mycobacteriales</taxon>
        <taxon>Mycobacteriaceae</taxon>
        <taxon>Mycolicibacterium</taxon>
    </lineage>
</organism>
<keyword evidence="1" id="KW-1133">Transmembrane helix</keyword>
<keyword evidence="3" id="KW-1185">Reference proteome</keyword>
<dbReference type="AlphaFoldDB" id="A0A839QD03"/>
<evidence type="ECO:0000313" key="3">
    <source>
        <dbReference type="Proteomes" id="UP000550501"/>
    </source>
</evidence>
<gene>
    <name evidence="2" type="ORF">FHR72_001849</name>
</gene>
<accession>A0A839QD03</accession>
<sequence>MSTPVEPVILAEQGGLVIAERGPEIVVVDRGGSPSEIVVFILVVITLVFGMFGLVSVFSAAAGGMAAGSGMLGGVILAVGVLAGIAMVLSAKRIRDRRVRPLTSFVPVAVFDRARRVYLDGAGEIIAPLDQVRFERRMQVTSSSAKLVAVTPSGDRVLKRGNPFGGGIGTLDHVLTHVVHGAMP</sequence>
<protein>
    <submittedName>
        <fullName evidence="2">Uncharacterized protein</fullName>
    </submittedName>
</protein>
<evidence type="ECO:0000256" key="1">
    <source>
        <dbReference type="SAM" id="Phobius"/>
    </source>
</evidence>
<dbReference type="RefSeq" id="WP_260155936.1">
    <property type="nucleotide sequence ID" value="NZ_JACHVU010000003.1"/>
</dbReference>
<keyword evidence="1" id="KW-0812">Transmembrane</keyword>
<evidence type="ECO:0000313" key="2">
    <source>
        <dbReference type="EMBL" id="MBB2990381.1"/>
    </source>
</evidence>
<name>A0A839QD03_MYCIR</name>
<keyword evidence="1" id="KW-0472">Membrane</keyword>
<feature type="transmembrane region" description="Helical" evidence="1">
    <location>
        <begin position="70"/>
        <end position="91"/>
    </location>
</feature>
<reference evidence="2 3" key="1">
    <citation type="submission" date="2020-08" db="EMBL/GenBank/DDBJ databases">
        <title>The Agave Microbiome: Exploring the role of microbial communities in plant adaptations to desert environments.</title>
        <authorList>
            <person name="Partida-Martinez L.P."/>
        </authorList>
    </citation>
    <scope>NUCLEOTIDE SEQUENCE [LARGE SCALE GENOMIC DNA]</scope>
    <source>
        <strain evidence="2 3">AT2.18</strain>
    </source>
</reference>